<gene>
    <name evidence="1" type="ORF">QBC35DRAFT_471487</name>
</gene>
<organism evidence="1 2">
    <name type="scientific">Podospora australis</name>
    <dbReference type="NCBI Taxonomy" id="1536484"/>
    <lineage>
        <taxon>Eukaryota</taxon>
        <taxon>Fungi</taxon>
        <taxon>Dikarya</taxon>
        <taxon>Ascomycota</taxon>
        <taxon>Pezizomycotina</taxon>
        <taxon>Sordariomycetes</taxon>
        <taxon>Sordariomycetidae</taxon>
        <taxon>Sordariales</taxon>
        <taxon>Podosporaceae</taxon>
        <taxon>Podospora</taxon>
    </lineage>
</organism>
<accession>A0AAN6X0X4</accession>
<reference evidence="1" key="1">
    <citation type="journal article" date="2023" name="Mol. Phylogenet. Evol.">
        <title>Genome-scale phylogeny and comparative genomics of the fungal order Sordariales.</title>
        <authorList>
            <person name="Hensen N."/>
            <person name="Bonometti L."/>
            <person name="Westerberg I."/>
            <person name="Brannstrom I.O."/>
            <person name="Guillou S."/>
            <person name="Cros-Aarteil S."/>
            <person name="Calhoun S."/>
            <person name="Haridas S."/>
            <person name="Kuo A."/>
            <person name="Mondo S."/>
            <person name="Pangilinan J."/>
            <person name="Riley R."/>
            <person name="LaButti K."/>
            <person name="Andreopoulos B."/>
            <person name="Lipzen A."/>
            <person name="Chen C."/>
            <person name="Yan M."/>
            <person name="Daum C."/>
            <person name="Ng V."/>
            <person name="Clum A."/>
            <person name="Steindorff A."/>
            <person name="Ohm R.A."/>
            <person name="Martin F."/>
            <person name="Silar P."/>
            <person name="Natvig D.O."/>
            <person name="Lalanne C."/>
            <person name="Gautier V."/>
            <person name="Ament-Velasquez S.L."/>
            <person name="Kruys A."/>
            <person name="Hutchinson M.I."/>
            <person name="Powell A.J."/>
            <person name="Barry K."/>
            <person name="Miller A.N."/>
            <person name="Grigoriev I.V."/>
            <person name="Debuchy R."/>
            <person name="Gladieux P."/>
            <person name="Hiltunen Thoren M."/>
            <person name="Johannesson H."/>
        </authorList>
    </citation>
    <scope>NUCLEOTIDE SEQUENCE</scope>
    <source>
        <strain evidence="1">PSN309</strain>
    </source>
</reference>
<sequence>MGGPLPRIYLWPQRRIRSVLPESHQLTPDGEKSVRGSFDRLSPPRLLCGSQVIRRLRKHSKPDVLVLVGNPAQDLLLFGDYSAWIFAATRYSSDDGRRSLHLTPYPAVTAYPERQRLFLTCIVTRANWCLGLDRNLCSPSVFIYQGAAPERSRTPFDHVNNPSLPAPASVPQKFRNGFERRLGLSPPRLLRPSGVGNVGLLAPPGSPPIWLEILVWKLLVWKLLKKCGGTRPMSPCSYTLSQDIFSASDWVISPATSLMATAKMSPVQASPADTKVHDLCNQEFAPPEVLIGLAVQAAVTCNNVCQRALLRVKGTGGQTRCMITPRQVSSNMPNQVLAL</sequence>
<dbReference type="AlphaFoldDB" id="A0AAN6X0X4"/>
<protein>
    <submittedName>
        <fullName evidence="1">Uncharacterized protein</fullName>
    </submittedName>
</protein>
<evidence type="ECO:0000313" key="1">
    <source>
        <dbReference type="EMBL" id="KAK4190850.1"/>
    </source>
</evidence>
<dbReference type="EMBL" id="MU864363">
    <property type="protein sequence ID" value="KAK4190850.1"/>
    <property type="molecule type" value="Genomic_DNA"/>
</dbReference>
<evidence type="ECO:0000313" key="2">
    <source>
        <dbReference type="Proteomes" id="UP001302126"/>
    </source>
</evidence>
<reference evidence="1" key="2">
    <citation type="submission" date="2023-05" db="EMBL/GenBank/DDBJ databases">
        <authorList>
            <consortium name="Lawrence Berkeley National Laboratory"/>
            <person name="Steindorff A."/>
            <person name="Hensen N."/>
            <person name="Bonometti L."/>
            <person name="Westerberg I."/>
            <person name="Brannstrom I.O."/>
            <person name="Guillou S."/>
            <person name="Cros-Aarteil S."/>
            <person name="Calhoun S."/>
            <person name="Haridas S."/>
            <person name="Kuo A."/>
            <person name="Mondo S."/>
            <person name="Pangilinan J."/>
            <person name="Riley R."/>
            <person name="Labutti K."/>
            <person name="Andreopoulos B."/>
            <person name="Lipzen A."/>
            <person name="Chen C."/>
            <person name="Yanf M."/>
            <person name="Daum C."/>
            <person name="Ng V."/>
            <person name="Clum A."/>
            <person name="Ohm R."/>
            <person name="Martin F."/>
            <person name="Silar P."/>
            <person name="Natvig D."/>
            <person name="Lalanne C."/>
            <person name="Gautier V."/>
            <person name="Ament-Velasquez S.L."/>
            <person name="Kruys A."/>
            <person name="Hutchinson M.I."/>
            <person name="Powell A.J."/>
            <person name="Barry K."/>
            <person name="Miller A.N."/>
            <person name="Grigoriev I.V."/>
            <person name="Debuchy R."/>
            <person name="Gladieux P."/>
            <person name="Thoren M.H."/>
            <person name="Johannesson H."/>
        </authorList>
    </citation>
    <scope>NUCLEOTIDE SEQUENCE</scope>
    <source>
        <strain evidence="1">PSN309</strain>
    </source>
</reference>
<proteinExistence type="predicted"/>
<keyword evidence="2" id="KW-1185">Reference proteome</keyword>
<dbReference type="Proteomes" id="UP001302126">
    <property type="component" value="Unassembled WGS sequence"/>
</dbReference>
<name>A0AAN6X0X4_9PEZI</name>
<comment type="caution">
    <text evidence="1">The sequence shown here is derived from an EMBL/GenBank/DDBJ whole genome shotgun (WGS) entry which is preliminary data.</text>
</comment>